<dbReference type="RefSeq" id="WP_210058305.1">
    <property type="nucleotide sequence ID" value="NZ_BAAAMH010000001.1"/>
</dbReference>
<keyword evidence="14" id="KW-1185">Reference proteome</keyword>
<protein>
    <recommendedName>
        <fullName evidence="4 9">Beta-lactamase</fullName>
        <ecNumber evidence="4 9">3.5.2.6</ecNumber>
    </recommendedName>
</protein>
<comment type="similarity">
    <text evidence="3 9">Belongs to the class-D beta-lactamase family.</text>
</comment>
<dbReference type="InterPro" id="IPR001460">
    <property type="entry name" value="PCN-bd_Tpept"/>
</dbReference>
<dbReference type="Pfam" id="PF00905">
    <property type="entry name" value="Transpeptidase"/>
    <property type="match status" value="1"/>
</dbReference>
<evidence type="ECO:0000256" key="3">
    <source>
        <dbReference type="ARBA" id="ARBA00007898"/>
    </source>
</evidence>
<dbReference type="PROSITE" id="PS00337">
    <property type="entry name" value="BETA_LACTAMASE_D"/>
    <property type="match status" value="1"/>
</dbReference>
<accession>A0ABS4ZC66</accession>
<evidence type="ECO:0000256" key="8">
    <source>
        <dbReference type="ARBA" id="ARBA00023251"/>
    </source>
</evidence>
<organism evidence="13 14">
    <name type="scientific">Microlunatus capsulatus</name>
    <dbReference type="NCBI Taxonomy" id="99117"/>
    <lineage>
        <taxon>Bacteria</taxon>
        <taxon>Bacillati</taxon>
        <taxon>Actinomycetota</taxon>
        <taxon>Actinomycetes</taxon>
        <taxon>Propionibacteriales</taxon>
        <taxon>Propionibacteriaceae</taxon>
        <taxon>Microlunatus</taxon>
    </lineage>
</organism>
<keyword evidence="7" id="KW-0472">Membrane</keyword>
<dbReference type="Gene3D" id="3.90.1310.10">
    <property type="entry name" value="Penicillin-binding protein 2a (Domain 2)"/>
    <property type="match status" value="1"/>
</dbReference>
<evidence type="ECO:0000256" key="5">
    <source>
        <dbReference type="ARBA" id="ARBA00022729"/>
    </source>
</evidence>
<comment type="caution">
    <text evidence="13">The sequence shown here is derived from an EMBL/GenBank/DDBJ whole genome shotgun (WGS) entry which is preliminary data.</text>
</comment>
<keyword evidence="8 9" id="KW-0046">Antibiotic resistance</keyword>
<comment type="subcellular location">
    <subcellularLocation>
        <location evidence="1">Membrane</location>
    </subcellularLocation>
</comment>
<evidence type="ECO:0000256" key="7">
    <source>
        <dbReference type="ARBA" id="ARBA00023136"/>
    </source>
</evidence>
<dbReference type="InterPro" id="IPR005311">
    <property type="entry name" value="PBP_dimer"/>
</dbReference>
<evidence type="ECO:0000313" key="13">
    <source>
        <dbReference type="EMBL" id="MBP2418658.1"/>
    </source>
</evidence>
<keyword evidence="6 9" id="KW-0378">Hydrolase</keyword>
<reference evidence="13 14" key="1">
    <citation type="submission" date="2021-03" db="EMBL/GenBank/DDBJ databases">
        <title>Sequencing the genomes of 1000 actinobacteria strains.</title>
        <authorList>
            <person name="Klenk H.-P."/>
        </authorList>
    </citation>
    <scope>NUCLEOTIDE SEQUENCE [LARGE SCALE GENOMIC DNA]</scope>
    <source>
        <strain evidence="13 14">DSM 12936</strain>
    </source>
</reference>
<feature type="region of interest" description="Disordered" evidence="10">
    <location>
        <begin position="321"/>
        <end position="345"/>
    </location>
</feature>
<keyword evidence="13" id="KW-0131">Cell cycle</keyword>
<keyword evidence="5" id="KW-0732">Signal</keyword>
<evidence type="ECO:0000256" key="9">
    <source>
        <dbReference type="RuleBase" id="RU361140"/>
    </source>
</evidence>
<evidence type="ECO:0000313" key="14">
    <source>
        <dbReference type="Proteomes" id="UP000758168"/>
    </source>
</evidence>
<dbReference type="InterPro" id="IPR036138">
    <property type="entry name" value="PBP_dimer_sf"/>
</dbReference>
<sequence length="660" mass="67548">MRPFSPDVARARPARRPRWTSLAVAALLLAGCTSTPGPDPDDAGAQAAADALAAGLAAKDLTPVAFEGATGAEAEARLDPLVAGMGPLAPVVTAGPVSTDGDTARSTLTYRWTFPGVPAPWTYEAPAQLVREAGTWKTRWAPTLLEPSLNGSQRLSQRRLYPERGEVLGEDGDPLVTQRSVIRIGLDKTAVSGAAATRSARQLAALLDIDAGDYVDEVADAGPQAFVEALTVRAEADDRPDDGDVRAITGALALEDRQMLAPTRTFARSLLGTVGEATKEDVDAAGGAVVTGDQVGRSGLQKRYDEQLRGVPGVQVVRAPLATGASPSPSPSADPSPSASPSPAADLFRVAPTAGEPLELTLNQTLQQLAEDVLADTGPASALVAVRPSTGAVLAAANGPGAGDQALATTGQFPPGSTFKVASSLALLRAGLTPTSPVRCPATLEVDGFRFKNYSDYPGGSLGRIDLRTALAQSCNTAFIGERDELGRGDLADAAASLGLGTDYDVGFPSFFGAVPEESSETGRGAAMIGQAKDQASPLAMAAVVASVQAGKTVVPHLLDGTVAEPTAAPLTEDEADQLRAMMRRVVTQGSAGGVLGDLDGPAVLAKTGTAEYGDDEPRKTHAWMIAAQGDLAVAVFVADGASGSRTAGPLLADFLRGTR</sequence>
<gene>
    <name evidence="13" type="ORF">JOF54_003580</name>
</gene>
<dbReference type="SUPFAM" id="SSF56601">
    <property type="entry name" value="beta-lactamase/transpeptidase-like"/>
    <property type="match status" value="1"/>
</dbReference>
<dbReference type="PROSITE" id="PS51257">
    <property type="entry name" value="PROKAR_LIPOPROTEIN"/>
    <property type="match status" value="1"/>
</dbReference>
<evidence type="ECO:0000256" key="4">
    <source>
        <dbReference type="ARBA" id="ARBA00012865"/>
    </source>
</evidence>
<evidence type="ECO:0000256" key="10">
    <source>
        <dbReference type="SAM" id="MobiDB-lite"/>
    </source>
</evidence>
<evidence type="ECO:0000256" key="2">
    <source>
        <dbReference type="ARBA" id="ARBA00007171"/>
    </source>
</evidence>
<dbReference type="PANTHER" id="PTHR30627:SF24">
    <property type="entry name" value="PENICILLIN-BINDING PROTEIN 4B"/>
    <property type="match status" value="1"/>
</dbReference>
<dbReference type="Pfam" id="PF03717">
    <property type="entry name" value="PBP_dimer"/>
    <property type="match status" value="1"/>
</dbReference>
<evidence type="ECO:0000259" key="11">
    <source>
        <dbReference type="Pfam" id="PF00905"/>
    </source>
</evidence>
<dbReference type="Gene3D" id="3.40.710.10">
    <property type="entry name" value="DD-peptidase/beta-lactamase superfamily"/>
    <property type="match status" value="1"/>
</dbReference>
<name>A0ABS4ZC66_9ACTN</name>
<evidence type="ECO:0000256" key="6">
    <source>
        <dbReference type="ARBA" id="ARBA00022801"/>
    </source>
</evidence>
<dbReference type="SUPFAM" id="SSF56519">
    <property type="entry name" value="Penicillin binding protein dimerisation domain"/>
    <property type="match status" value="1"/>
</dbReference>
<dbReference type="Proteomes" id="UP000758168">
    <property type="component" value="Unassembled WGS sequence"/>
</dbReference>
<keyword evidence="13" id="KW-0132">Cell division</keyword>
<dbReference type="InterPro" id="IPR050515">
    <property type="entry name" value="Beta-lactam/transpept"/>
</dbReference>
<evidence type="ECO:0000256" key="1">
    <source>
        <dbReference type="ARBA" id="ARBA00004370"/>
    </source>
</evidence>
<dbReference type="EMBL" id="JAGIOB010000001">
    <property type="protein sequence ID" value="MBP2418658.1"/>
    <property type="molecule type" value="Genomic_DNA"/>
</dbReference>
<dbReference type="GO" id="GO:0051301">
    <property type="term" value="P:cell division"/>
    <property type="evidence" value="ECO:0007669"/>
    <property type="project" value="UniProtKB-KW"/>
</dbReference>
<feature type="compositionally biased region" description="Pro residues" evidence="10">
    <location>
        <begin position="328"/>
        <end position="340"/>
    </location>
</feature>
<feature type="domain" description="Penicillin-binding protein transpeptidase" evidence="11">
    <location>
        <begin position="383"/>
        <end position="656"/>
    </location>
</feature>
<dbReference type="EC" id="3.5.2.6" evidence="4 9"/>
<comment type="similarity">
    <text evidence="2">Belongs to the transpeptidase family.</text>
</comment>
<proteinExistence type="inferred from homology"/>
<dbReference type="InterPro" id="IPR012338">
    <property type="entry name" value="Beta-lactam/transpept-like"/>
</dbReference>
<dbReference type="InterPro" id="IPR002137">
    <property type="entry name" value="Beta-lactam_class-D_AS"/>
</dbReference>
<feature type="domain" description="Penicillin-binding protein dimerisation" evidence="12">
    <location>
        <begin position="161"/>
        <end position="318"/>
    </location>
</feature>
<dbReference type="PANTHER" id="PTHR30627">
    <property type="entry name" value="PEPTIDOGLYCAN D,D-TRANSPEPTIDASE"/>
    <property type="match status" value="1"/>
</dbReference>
<comment type="catalytic activity">
    <reaction evidence="9">
        <text>a beta-lactam + H2O = a substituted beta-amino acid</text>
        <dbReference type="Rhea" id="RHEA:20401"/>
        <dbReference type="ChEBI" id="CHEBI:15377"/>
        <dbReference type="ChEBI" id="CHEBI:35627"/>
        <dbReference type="ChEBI" id="CHEBI:140347"/>
        <dbReference type="EC" id="3.5.2.6"/>
    </reaction>
</comment>
<evidence type="ECO:0000259" key="12">
    <source>
        <dbReference type="Pfam" id="PF03717"/>
    </source>
</evidence>